<feature type="transmembrane region" description="Helical" evidence="6">
    <location>
        <begin position="176"/>
        <end position="197"/>
    </location>
</feature>
<dbReference type="Proteomes" id="UP000230922">
    <property type="component" value="Unassembled WGS sequence"/>
</dbReference>
<dbReference type="AlphaFoldDB" id="A0A2H0VB06"/>
<keyword evidence="4 6" id="KW-1133">Transmembrane helix</keyword>
<dbReference type="GO" id="GO:0005886">
    <property type="term" value="C:plasma membrane"/>
    <property type="evidence" value="ECO:0007669"/>
    <property type="project" value="UniProtKB-SubCell"/>
</dbReference>
<comment type="subcellular location">
    <subcellularLocation>
        <location evidence="1">Cell membrane</location>
        <topology evidence="1">Multi-pass membrane protein</topology>
    </subcellularLocation>
</comment>
<evidence type="ECO:0000313" key="8">
    <source>
        <dbReference type="EMBL" id="PIR96274.1"/>
    </source>
</evidence>
<evidence type="ECO:0000256" key="3">
    <source>
        <dbReference type="ARBA" id="ARBA00022692"/>
    </source>
</evidence>
<comment type="caution">
    <text evidence="8">The sequence shown here is derived from an EMBL/GenBank/DDBJ whole genome shotgun (WGS) entry which is preliminary data.</text>
</comment>
<feature type="domain" description="VTT" evidence="7">
    <location>
        <begin position="39"/>
        <end position="163"/>
    </location>
</feature>
<feature type="transmembrane region" description="Helical" evidence="6">
    <location>
        <begin position="12"/>
        <end position="36"/>
    </location>
</feature>
<evidence type="ECO:0000256" key="1">
    <source>
        <dbReference type="ARBA" id="ARBA00004651"/>
    </source>
</evidence>
<proteinExistence type="predicted"/>
<reference evidence="9" key="1">
    <citation type="submission" date="2017-09" db="EMBL/GenBank/DDBJ databases">
        <title>Depth-based differentiation of microbial function through sediment-hosted aquifers and enrichment of novel symbionts in the deep terrestrial subsurface.</title>
        <authorList>
            <person name="Probst A.J."/>
            <person name="Ladd B."/>
            <person name="Jarett J.K."/>
            <person name="Geller-Mcgrath D.E."/>
            <person name="Sieber C.M.K."/>
            <person name="Emerson J.B."/>
            <person name="Anantharaman K."/>
            <person name="Thomas B.C."/>
            <person name="Malmstrom R."/>
            <person name="Stieglmeier M."/>
            <person name="Klingl A."/>
            <person name="Woyke T."/>
            <person name="Ryan C.M."/>
            <person name="Banfield J.F."/>
        </authorList>
    </citation>
    <scope>NUCLEOTIDE SEQUENCE [LARGE SCALE GENOMIC DNA]</scope>
</reference>
<evidence type="ECO:0000256" key="6">
    <source>
        <dbReference type="SAM" id="Phobius"/>
    </source>
</evidence>
<evidence type="ECO:0000256" key="2">
    <source>
        <dbReference type="ARBA" id="ARBA00022475"/>
    </source>
</evidence>
<keyword evidence="3 6" id="KW-0812">Transmembrane</keyword>
<evidence type="ECO:0000256" key="5">
    <source>
        <dbReference type="ARBA" id="ARBA00023136"/>
    </source>
</evidence>
<dbReference type="PANTHER" id="PTHR42709">
    <property type="entry name" value="ALKALINE PHOSPHATASE LIKE PROTEIN"/>
    <property type="match status" value="1"/>
</dbReference>
<evidence type="ECO:0000313" key="9">
    <source>
        <dbReference type="Proteomes" id="UP000230922"/>
    </source>
</evidence>
<evidence type="ECO:0000259" key="7">
    <source>
        <dbReference type="Pfam" id="PF09335"/>
    </source>
</evidence>
<keyword evidence="2" id="KW-1003">Cell membrane</keyword>
<feature type="transmembrane region" description="Helical" evidence="6">
    <location>
        <begin position="56"/>
        <end position="80"/>
    </location>
</feature>
<dbReference type="EMBL" id="PFAK01000032">
    <property type="protein sequence ID" value="PIR96274.1"/>
    <property type="molecule type" value="Genomic_DNA"/>
</dbReference>
<feature type="transmembrane region" description="Helical" evidence="6">
    <location>
        <begin position="112"/>
        <end position="132"/>
    </location>
</feature>
<name>A0A2H0VB06_9BACT</name>
<dbReference type="Pfam" id="PF09335">
    <property type="entry name" value="VTT_dom"/>
    <property type="match status" value="1"/>
</dbReference>
<accession>A0A2H0VB06</accession>
<dbReference type="InterPro" id="IPR032816">
    <property type="entry name" value="VTT_dom"/>
</dbReference>
<protein>
    <submittedName>
        <fullName evidence="8">Alkaline phosphatase</fullName>
    </submittedName>
</protein>
<feature type="transmembrane region" description="Helical" evidence="6">
    <location>
        <begin position="144"/>
        <end position="164"/>
    </location>
</feature>
<dbReference type="PANTHER" id="PTHR42709:SF6">
    <property type="entry name" value="UNDECAPRENYL PHOSPHATE TRANSPORTER A"/>
    <property type="match status" value="1"/>
</dbReference>
<keyword evidence="5 6" id="KW-0472">Membrane</keyword>
<evidence type="ECO:0000256" key="4">
    <source>
        <dbReference type="ARBA" id="ARBA00022989"/>
    </source>
</evidence>
<gene>
    <name evidence="8" type="ORF">COT92_01985</name>
</gene>
<dbReference type="InterPro" id="IPR051311">
    <property type="entry name" value="DedA_domain"/>
</dbReference>
<sequence>MIESILAFLTNLVITTISSLGYPGIFFLMVLQSAAIPVPVEVIMPFSGFLASQGRFSFIAVVLAGTFGNLIGALVTYHIGKHGGRPLIEKYGRYILISKQDLEITERFFKKFGALAVFLGRMLPIVSTFISIPAGIARVRLSKFIPSTIMGAFIWNSILCLIGFKLGENWENLRSVFGKFDWLILILIVTGGIWWVWRHIVSRNQGARIRN</sequence>
<organism evidence="8 9">
    <name type="scientific">Candidatus Doudnabacteria bacterium CG10_big_fil_rev_8_21_14_0_10_42_18</name>
    <dbReference type="NCBI Taxonomy" id="1974552"/>
    <lineage>
        <taxon>Bacteria</taxon>
        <taxon>Candidatus Doudnaibacteriota</taxon>
    </lineage>
</organism>